<reference evidence="2 3" key="1">
    <citation type="journal article" date="2023" name="Sci. Data">
        <title>Genome assembly of the Korean intertidal mud-creeper Batillaria attramentaria.</title>
        <authorList>
            <person name="Patra A.K."/>
            <person name="Ho P.T."/>
            <person name="Jun S."/>
            <person name="Lee S.J."/>
            <person name="Kim Y."/>
            <person name="Won Y.J."/>
        </authorList>
    </citation>
    <scope>NUCLEOTIDE SEQUENCE [LARGE SCALE GENOMIC DNA]</scope>
    <source>
        <strain evidence="2">Wonlab-2016</strain>
    </source>
</reference>
<accession>A0ABD0K5Z8</accession>
<keyword evidence="3" id="KW-1185">Reference proteome</keyword>
<evidence type="ECO:0000313" key="2">
    <source>
        <dbReference type="EMBL" id="KAK7482523.1"/>
    </source>
</evidence>
<organism evidence="2 3">
    <name type="scientific">Batillaria attramentaria</name>
    <dbReference type="NCBI Taxonomy" id="370345"/>
    <lineage>
        <taxon>Eukaryota</taxon>
        <taxon>Metazoa</taxon>
        <taxon>Spiralia</taxon>
        <taxon>Lophotrochozoa</taxon>
        <taxon>Mollusca</taxon>
        <taxon>Gastropoda</taxon>
        <taxon>Caenogastropoda</taxon>
        <taxon>Sorbeoconcha</taxon>
        <taxon>Cerithioidea</taxon>
        <taxon>Batillariidae</taxon>
        <taxon>Batillaria</taxon>
    </lineage>
</organism>
<protein>
    <submittedName>
        <fullName evidence="2">Uncharacterized protein</fullName>
    </submittedName>
</protein>
<sequence>MRYRAAFRLNKPTLLCQSGDPRRPRVQRRALIGRRSTRGMSRTNETLFTLLDGQVGGAEIVTFPPFLGGAKALHVRPAQQMCVPASCTCTLPQRRLSMLMSLQATPLLSSGAGCGMVMVLATLHHLSASPPWCRTPPLFYSAVTRFPVAESALLLYGSTLGISGARPFAVNRSCIAVTTPSPSVLTPDPEFPRAARALTACDVTAAERQAVETRSSPGRLGKLRPTPGREASNVWEPPHLPQGED</sequence>
<dbReference type="Proteomes" id="UP001519460">
    <property type="component" value="Unassembled WGS sequence"/>
</dbReference>
<gene>
    <name evidence="2" type="ORF">BaRGS_00026234</name>
</gene>
<proteinExistence type="predicted"/>
<evidence type="ECO:0000256" key="1">
    <source>
        <dbReference type="SAM" id="MobiDB-lite"/>
    </source>
</evidence>
<dbReference type="AlphaFoldDB" id="A0ABD0K5Z8"/>
<evidence type="ECO:0000313" key="3">
    <source>
        <dbReference type="Proteomes" id="UP001519460"/>
    </source>
</evidence>
<comment type="caution">
    <text evidence="2">The sequence shown here is derived from an EMBL/GenBank/DDBJ whole genome shotgun (WGS) entry which is preliminary data.</text>
</comment>
<feature type="region of interest" description="Disordered" evidence="1">
    <location>
        <begin position="208"/>
        <end position="245"/>
    </location>
</feature>
<name>A0ABD0K5Z8_9CAEN</name>
<dbReference type="EMBL" id="JACVVK020000243">
    <property type="protein sequence ID" value="KAK7482523.1"/>
    <property type="molecule type" value="Genomic_DNA"/>
</dbReference>